<gene>
    <name evidence="1" type="ORF">LNTAR_11491</name>
</gene>
<keyword evidence="2" id="KW-1185">Reference proteome</keyword>
<dbReference type="InterPro" id="IPR019239">
    <property type="entry name" value="VapB_antitoxin"/>
</dbReference>
<organism evidence="1 2">
    <name type="scientific">Lentisphaera araneosa HTCC2155</name>
    <dbReference type="NCBI Taxonomy" id="313628"/>
    <lineage>
        <taxon>Bacteria</taxon>
        <taxon>Pseudomonadati</taxon>
        <taxon>Lentisphaerota</taxon>
        <taxon>Lentisphaeria</taxon>
        <taxon>Lentisphaerales</taxon>
        <taxon>Lentisphaeraceae</taxon>
        <taxon>Lentisphaera</taxon>
    </lineage>
</organism>
<proteinExistence type="predicted"/>
<accession>A6DJA1</accession>
<dbReference type="AlphaFoldDB" id="A6DJA1"/>
<protein>
    <recommendedName>
        <fullName evidence="3">Transcription regulator of the Arc/MetJ class</fullName>
    </recommendedName>
</protein>
<name>A6DJA1_9BACT</name>
<dbReference type="Pfam" id="PF09957">
    <property type="entry name" value="VapB_antitoxin"/>
    <property type="match status" value="1"/>
</dbReference>
<dbReference type="eggNOG" id="COG5450">
    <property type="taxonomic scope" value="Bacteria"/>
</dbReference>
<evidence type="ECO:0000313" key="2">
    <source>
        <dbReference type="Proteomes" id="UP000004947"/>
    </source>
</evidence>
<comment type="caution">
    <text evidence="1">The sequence shown here is derived from an EMBL/GenBank/DDBJ whole genome shotgun (WGS) entry which is preliminary data.</text>
</comment>
<evidence type="ECO:0008006" key="3">
    <source>
        <dbReference type="Google" id="ProtNLM"/>
    </source>
</evidence>
<reference evidence="1 2" key="1">
    <citation type="journal article" date="2010" name="J. Bacteriol.">
        <title>Genome sequence of Lentisphaera araneosa HTCC2155T, the type species of the order Lentisphaerales in the phylum Lentisphaerae.</title>
        <authorList>
            <person name="Thrash J.C."/>
            <person name="Cho J.C."/>
            <person name="Vergin K.L."/>
            <person name="Morris R.M."/>
            <person name="Giovannoni S.J."/>
        </authorList>
    </citation>
    <scope>NUCLEOTIDE SEQUENCE [LARGE SCALE GENOMIC DNA]</scope>
    <source>
        <strain evidence="1 2">HTCC2155</strain>
    </source>
</reference>
<dbReference type="Proteomes" id="UP000004947">
    <property type="component" value="Unassembled WGS sequence"/>
</dbReference>
<dbReference type="OrthoDB" id="9805830at2"/>
<sequence length="66" mass="7646">MSRTNIVLDDDLVKDCMNATGIKTKKSLVDYALKELLRKNKQKRLLDLQGKINWTGDLKEMRKGRP</sequence>
<dbReference type="EMBL" id="ABCK01000005">
    <property type="protein sequence ID" value="EDM28537.1"/>
    <property type="molecule type" value="Genomic_DNA"/>
</dbReference>
<dbReference type="RefSeq" id="WP_007277973.1">
    <property type="nucleotide sequence ID" value="NZ_ABCK01000005.1"/>
</dbReference>
<evidence type="ECO:0000313" key="1">
    <source>
        <dbReference type="EMBL" id="EDM28537.1"/>
    </source>
</evidence>
<dbReference type="STRING" id="313628.LNTAR_11491"/>